<dbReference type="PANTHER" id="PTHR43976">
    <property type="entry name" value="SHORT CHAIN DEHYDROGENASE"/>
    <property type="match status" value="1"/>
</dbReference>
<keyword evidence="2" id="KW-0560">Oxidoreductase</keyword>
<dbReference type="Pfam" id="PF00106">
    <property type="entry name" value="adh_short"/>
    <property type="match status" value="1"/>
</dbReference>
<dbReference type="CDD" id="cd05374">
    <property type="entry name" value="17beta-HSD-like_SDR_c"/>
    <property type="match status" value="1"/>
</dbReference>
<dbReference type="InterPro" id="IPR002347">
    <property type="entry name" value="SDR_fam"/>
</dbReference>
<dbReference type="PANTHER" id="PTHR43976:SF16">
    <property type="entry name" value="SHORT-CHAIN DEHYDROGENASE_REDUCTASE FAMILY PROTEIN"/>
    <property type="match status" value="1"/>
</dbReference>
<reference evidence="4 5" key="1">
    <citation type="submission" date="2019-02" db="EMBL/GenBank/DDBJ databases">
        <authorList>
            <person name="Li Y."/>
        </authorList>
    </citation>
    <scope>NUCLEOTIDE SEQUENCE [LARGE SCALE GENOMIC DNA]</scope>
    <source>
        <strain evidence="4 5">3-7</strain>
    </source>
</reference>
<dbReference type="Gene3D" id="3.40.50.720">
    <property type="entry name" value="NAD(P)-binding Rossmann-like Domain"/>
    <property type="match status" value="1"/>
</dbReference>
<dbReference type="PRINTS" id="PR00081">
    <property type="entry name" value="GDHRDH"/>
</dbReference>
<evidence type="ECO:0000256" key="2">
    <source>
        <dbReference type="ARBA" id="ARBA00023002"/>
    </source>
</evidence>
<comment type="caution">
    <text evidence="4">The sequence shown here is derived from an EMBL/GenBank/DDBJ whole genome shotgun (WGS) entry which is preliminary data.</text>
</comment>
<dbReference type="OrthoDB" id="9793825at2"/>
<sequence>MKTVLITGCSTGFGLEIAKYFLDRDWRVIATMRTPKADILPASDRLQILALDITDAESIKRAIEAAGPIDVLVNNAGMGVTNAVEAVSMDMARTVMETNTLGTIAMAQAVIPQMRERMAGTIINLSSSTTLETYPLISVYVASKAAVNAFTECLAVELEPFNIAVRLVLPGYSTDTPFHSRQQLVNGGLPEAYHEIAQKMFGAAQYVTEFTRPLDVAEAVWRAATDPSCPPRIAAGADAETLLKREQQAH</sequence>
<organism evidence="4 5">
    <name type="scientific">Sphingomonas populi</name>
    <dbReference type="NCBI Taxonomy" id="2484750"/>
    <lineage>
        <taxon>Bacteria</taxon>
        <taxon>Pseudomonadati</taxon>
        <taxon>Pseudomonadota</taxon>
        <taxon>Alphaproteobacteria</taxon>
        <taxon>Sphingomonadales</taxon>
        <taxon>Sphingomonadaceae</taxon>
        <taxon>Sphingomonas</taxon>
    </lineage>
</organism>
<dbReference type="RefSeq" id="WP_130159133.1">
    <property type="nucleotide sequence ID" value="NZ_SGIS01000026.1"/>
</dbReference>
<dbReference type="EMBL" id="SGIS01000026">
    <property type="protein sequence ID" value="RZF63446.1"/>
    <property type="molecule type" value="Genomic_DNA"/>
</dbReference>
<evidence type="ECO:0000256" key="3">
    <source>
        <dbReference type="RuleBase" id="RU000363"/>
    </source>
</evidence>
<dbReference type="GO" id="GO:0016491">
    <property type="term" value="F:oxidoreductase activity"/>
    <property type="evidence" value="ECO:0007669"/>
    <property type="project" value="UniProtKB-KW"/>
</dbReference>
<comment type="similarity">
    <text evidence="1 3">Belongs to the short-chain dehydrogenases/reductases (SDR) family.</text>
</comment>
<dbReference type="AlphaFoldDB" id="A0A4Q6Y2X7"/>
<protein>
    <submittedName>
        <fullName evidence="4">SDR family oxidoreductase</fullName>
    </submittedName>
</protein>
<name>A0A4Q6Y2X7_9SPHN</name>
<evidence type="ECO:0000256" key="1">
    <source>
        <dbReference type="ARBA" id="ARBA00006484"/>
    </source>
</evidence>
<evidence type="ECO:0000313" key="5">
    <source>
        <dbReference type="Proteomes" id="UP000292085"/>
    </source>
</evidence>
<accession>A0A4Q6Y2X7</accession>
<dbReference type="Proteomes" id="UP000292085">
    <property type="component" value="Unassembled WGS sequence"/>
</dbReference>
<proteinExistence type="inferred from homology"/>
<dbReference type="InterPro" id="IPR036291">
    <property type="entry name" value="NAD(P)-bd_dom_sf"/>
</dbReference>
<gene>
    <name evidence="4" type="ORF">EWE75_16170</name>
</gene>
<evidence type="ECO:0000313" key="4">
    <source>
        <dbReference type="EMBL" id="RZF63446.1"/>
    </source>
</evidence>
<dbReference type="InterPro" id="IPR020904">
    <property type="entry name" value="Sc_DH/Rdtase_CS"/>
</dbReference>
<dbReference type="PRINTS" id="PR00080">
    <property type="entry name" value="SDRFAMILY"/>
</dbReference>
<dbReference type="SUPFAM" id="SSF51735">
    <property type="entry name" value="NAD(P)-binding Rossmann-fold domains"/>
    <property type="match status" value="1"/>
</dbReference>
<dbReference type="PROSITE" id="PS00061">
    <property type="entry name" value="ADH_SHORT"/>
    <property type="match status" value="1"/>
</dbReference>
<dbReference type="InterPro" id="IPR051911">
    <property type="entry name" value="SDR_oxidoreductase"/>
</dbReference>
<keyword evidence="5" id="KW-1185">Reference proteome</keyword>